<evidence type="ECO:0000259" key="2">
    <source>
        <dbReference type="PROSITE" id="PS50805"/>
    </source>
</evidence>
<dbReference type="InterPro" id="IPR050863">
    <property type="entry name" value="CenT-Element_Derived"/>
</dbReference>
<dbReference type="PROSITE" id="PS50805">
    <property type="entry name" value="KRAB"/>
    <property type="match status" value="1"/>
</dbReference>
<dbReference type="InterPro" id="IPR001909">
    <property type="entry name" value="KRAB"/>
</dbReference>
<dbReference type="PROSITE" id="PS50806">
    <property type="entry name" value="KRAB_RELATED"/>
    <property type="match status" value="1"/>
</dbReference>
<dbReference type="PANTHER" id="PTHR19303">
    <property type="entry name" value="TRANSPOSON"/>
    <property type="match status" value="1"/>
</dbReference>
<feature type="domain" description="HTH CENPB-type" evidence="4">
    <location>
        <begin position="168"/>
        <end position="244"/>
    </location>
</feature>
<evidence type="ECO:0000313" key="5">
    <source>
        <dbReference type="Ensembl" id="ENSCABP00000026104.1"/>
    </source>
</evidence>
<dbReference type="InterPro" id="IPR018586">
    <property type="entry name" value="Brinker_DNA-bd"/>
</dbReference>
<dbReference type="InterPro" id="IPR003655">
    <property type="entry name" value="aKRAB"/>
</dbReference>
<dbReference type="Pfam" id="PF03184">
    <property type="entry name" value="DDE_1"/>
    <property type="match status" value="1"/>
</dbReference>
<evidence type="ECO:0008006" key="7">
    <source>
        <dbReference type="Google" id="ProtNLM"/>
    </source>
</evidence>
<dbReference type="Gene3D" id="6.10.140.140">
    <property type="match status" value="1"/>
</dbReference>
<dbReference type="Pfam" id="PF03221">
    <property type="entry name" value="HTH_Tnp_Tc5"/>
    <property type="match status" value="1"/>
</dbReference>
<dbReference type="InterPro" id="IPR009057">
    <property type="entry name" value="Homeodomain-like_sf"/>
</dbReference>
<evidence type="ECO:0000256" key="1">
    <source>
        <dbReference type="ARBA" id="ARBA00023125"/>
    </source>
</evidence>
<protein>
    <recommendedName>
        <fullName evidence="7">HTH CENPB-type domain-containing protein</fullName>
    </recommendedName>
</protein>
<dbReference type="GO" id="GO:0006355">
    <property type="term" value="P:regulation of DNA-templated transcription"/>
    <property type="evidence" value="ECO:0007669"/>
    <property type="project" value="InterPro"/>
</dbReference>
<reference evidence="5" key="1">
    <citation type="submission" date="2025-08" db="UniProtKB">
        <authorList>
            <consortium name="Ensembl"/>
        </authorList>
    </citation>
    <scope>IDENTIFICATION</scope>
</reference>
<dbReference type="SUPFAM" id="SSF46689">
    <property type="entry name" value="Homeodomain-like"/>
    <property type="match status" value="1"/>
</dbReference>
<organism evidence="5 6">
    <name type="scientific">Chelonoidis abingdonii</name>
    <name type="common">Abingdon island giant tortoise</name>
    <name type="synonym">Testudo abingdonii</name>
    <dbReference type="NCBI Taxonomy" id="106734"/>
    <lineage>
        <taxon>Eukaryota</taxon>
        <taxon>Metazoa</taxon>
        <taxon>Chordata</taxon>
        <taxon>Craniata</taxon>
        <taxon>Vertebrata</taxon>
        <taxon>Euteleostomi</taxon>
        <taxon>Archelosauria</taxon>
        <taxon>Testudinata</taxon>
        <taxon>Testudines</taxon>
        <taxon>Cryptodira</taxon>
        <taxon>Durocryptodira</taxon>
        <taxon>Testudinoidea</taxon>
        <taxon>Testudinidae</taxon>
        <taxon>Chelonoidis</taxon>
    </lineage>
</organism>
<reference evidence="5" key="2">
    <citation type="submission" date="2025-09" db="UniProtKB">
        <authorList>
            <consortium name="Ensembl"/>
        </authorList>
    </citation>
    <scope>IDENTIFICATION</scope>
</reference>
<dbReference type="SMART" id="SM00349">
    <property type="entry name" value="KRAB"/>
    <property type="match status" value="1"/>
</dbReference>
<dbReference type="Proteomes" id="UP000694404">
    <property type="component" value="Unplaced"/>
</dbReference>
<dbReference type="Pfam" id="PF01352">
    <property type="entry name" value="KRAB"/>
    <property type="match status" value="1"/>
</dbReference>
<dbReference type="GO" id="GO:0005634">
    <property type="term" value="C:nucleus"/>
    <property type="evidence" value="ECO:0007669"/>
    <property type="project" value="TreeGrafter"/>
</dbReference>
<evidence type="ECO:0000259" key="3">
    <source>
        <dbReference type="PROSITE" id="PS50806"/>
    </source>
</evidence>
<keyword evidence="6" id="KW-1185">Reference proteome</keyword>
<evidence type="ECO:0000259" key="4">
    <source>
        <dbReference type="PROSITE" id="PS51253"/>
    </source>
</evidence>
<dbReference type="PANTHER" id="PTHR19303:SF74">
    <property type="entry name" value="POGO TRANSPOSABLE ELEMENT WITH KRAB DOMAIN"/>
    <property type="match status" value="1"/>
</dbReference>
<dbReference type="GeneTree" id="ENSGT00440000039028"/>
<dbReference type="AlphaFoldDB" id="A0A8C0J3E7"/>
<dbReference type="InterPro" id="IPR036051">
    <property type="entry name" value="KRAB_dom_sf"/>
</dbReference>
<feature type="domain" description="KRAB-related" evidence="3">
    <location>
        <begin position="22"/>
        <end position="86"/>
    </location>
</feature>
<keyword evidence="1" id="KW-0238">DNA-binding</keyword>
<name>A0A8C0J3E7_CHEAB</name>
<sequence length="518" mass="59541">MCGSIDFNCTSEPCQSPRIENQLQVAFEDVALYFTREEWELLTQPEKQLYRDQMLRNYWTLLSLGSSGSKPDLIHRIEIGEAELWIRDAEGPRVNSGSESPLSVFKMNNGEIKRKRSAYHAAFKLKVVEYAEANNNCAAAREFCINEKQVREWRKNKTTLEDMPRSKKKCPTRCASFPELEKDLNNWIVECQQNGYIVTRTGIRLRALHMSKDDKYKSVNPSMFVASAGWCTRFMNRHGLCLCQRSKIAQKLPRDLEDKIKSFQRFIIKYRKECAFELSQIGNMDETPVTFDLPSNRMVTSVGEKTVLIKTSGHEKIYFTVVLSCLANGSKLPPVVVFKRKTLPKNMKFPAGIIVRAHKKGWMDESGTIEWLEKVWNKRPGALCKKPAMLIWDMFRTHKTDEVKNLAKNMKTTLAIIPGGLTSVLQPLDVCLNKPFKNRLRKMWSEWMCSGMAKLTKGGNLMKPEINLVAQWIKDAWVSIPSEMVEKSFRKCCISNALDESEDDVIFDDDTREAWSLG</sequence>
<dbReference type="SUPFAM" id="SSF109640">
    <property type="entry name" value="KRAB domain (Kruppel-associated box)"/>
    <property type="match status" value="1"/>
</dbReference>
<dbReference type="InterPro" id="IPR006600">
    <property type="entry name" value="HTH_CenpB_DNA-bd_dom"/>
</dbReference>
<dbReference type="Ensembl" id="ENSCABT00000028592.1">
    <property type="protein sequence ID" value="ENSCABP00000026104.1"/>
    <property type="gene ID" value="ENSCABG00000019206.1"/>
</dbReference>
<proteinExistence type="predicted"/>
<accession>A0A8C0J3E7</accession>
<dbReference type="Pfam" id="PF09607">
    <property type="entry name" value="BrkDBD"/>
    <property type="match status" value="1"/>
</dbReference>
<dbReference type="SMART" id="SM00674">
    <property type="entry name" value="CENPB"/>
    <property type="match status" value="1"/>
</dbReference>
<dbReference type="PROSITE" id="PS51253">
    <property type="entry name" value="HTH_CENPB"/>
    <property type="match status" value="1"/>
</dbReference>
<dbReference type="InterPro" id="IPR004875">
    <property type="entry name" value="DDE_SF_endonuclease_dom"/>
</dbReference>
<feature type="domain" description="KRAB" evidence="2">
    <location>
        <begin position="25"/>
        <end position="97"/>
    </location>
</feature>
<dbReference type="CDD" id="cd07765">
    <property type="entry name" value="KRAB_A-box"/>
    <property type="match status" value="1"/>
</dbReference>
<evidence type="ECO:0000313" key="6">
    <source>
        <dbReference type="Proteomes" id="UP000694404"/>
    </source>
</evidence>
<dbReference type="GO" id="GO:0003677">
    <property type="term" value="F:DNA binding"/>
    <property type="evidence" value="ECO:0007669"/>
    <property type="project" value="UniProtKB-KW"/>
</dbReference>
<dbReference type="Gene3D" id="1.10.10.60">
    <property type="entry name" value="Homeodomain-like"/>
    <property type="match status" value="2"/>
</dbReference>